<name>A0ABW7U9A3_9ACTN</name>
<dbReference type="Proteomes" id="UP001611339">
    <property type="component" value="Unassembled WGS sequence"/>
</dbReference>
<sequence length="171" mass="19567">MITRKPLLLIDVDGPLNPYAAQPERRPAGYETHRMSPTGWTGAKPLRVWLDPEHGDELLAPAEAYELVWATTWKGEANEWIGPRLGLPELPWIDWPRMHGKAPRGTFRKTQYVLEYAAGRPFAWIDDDITPYDREYVERNHLAAALLLRVDERIGLTRPDFDALAEWAAAL</sequence>
<gene>
    <name evidence="1" type="ORF">ACH407_21780</name>
</gene>
<organism evidence="1 2">
    <name type="scientific">Streptomyces litmocidini</name>
    <dbReference type="NCBI Taxonomy" id="67318"/>
    <lineage>
        <taxon>Bacteria</taxon>
        <taxon>Bacillati</taxon>
        <taxon>Actinomycetota</taxon>
        <taxon>Actinomycetes</taxon>
        <taxon>Kitasatosporales</taxon>
        <taxon>Streptomycetaceae</taxon>
        <taxon>Streptomyces</taxon>
    </lineage>
</organism>
<dbReference type="EMBL" id="JBIRUI010000009">
    <property type="protein sequence ID" value="MFI1716195.1"/>
    <property type="molecule type" value="Genomic_DNA"/>
</dbReference>
<evidence type="ECO:0000313" key="2">
    <source>
        <dbReference type="Proteomes" id="UP001611339"/>
    </source>
</evidence>
<accession>A0ABW7U9A3</accession>
<protein>
    <submittedName>
        <fullName evidence="1">HAD domain-containing protein</fullName>
    </submittedName>
</protein>
<evidence type="ECO:0000313" key="1">
    <source>
        <dbReference type="EMBL" id="MFI1716195.1"/>
    </source>
</evidence>
<proteinExistence type="predicted"/>
<dbReference type="RefSeq" id="WP_398710739.1">
    <property type="nucleotide sequence ID" value="NZ_JBIRUI010000009.1"/>
</dbReference>
<reference evidence="1 2" key="1">
    <citation type="submission" date="2024-10" db="EMBL/GenBank/DDBJ databases">
        <title>The Natural Products Discovery Center: Release of the First 8490 Sequenced Strains for Exploring Actinobacteria Biosynthetic Diversity.</title>
        <authorList>
            <person name="Kalkreuter E."/>
            <person name="Kautsar S.A."/>
            <person name="Yang D."/>
            <person name="Bader C.D."/>
            <person name="Teijaro C.N."/>
            <person name="Fluegel L."/>
            <person name="Davis C.M."/>
            <person name="Simpson J.R."/>
            <person name="Lauterbach L."/>
            <person name="Steele A.D."/>
            <person name="Gui C."/>
            <person name="Meng S."/>
            <person name="Li G."/>
            <person name="Viehrig K."/>
            <person name="Ye F."/>
            <person name="Su P."/>
            <person name="Kiefer A.F."/>
            <person name="Nichols A."/>
            <person name="Cepeda A.J."/>
            <person name="Yan W."/>
            <person name="Fan B."/>
            <person name="Jiang Y."/>
            <person name="Adhikari A."/>
            <person name="Zheng C.-J."/>
            <person name="Schuster L."/>
            <person name="Cowan T.M."/>
            <person name="Smanski M.J."/>
            <person name="Chevrette M.G."/>
            <person name="De Carvalho L.P.S."/>
            <person name="Shen B."/>
        </authorList>
    </citation>
    <scope>NUCLEOTIDE SEQUENCE [LARGE SCALE GENOMIC DNA]</scope>
    <source>
        <strain evidence="1 2">NPDC020602</strain>
    </source>
</reference>
<comment type="caution">
    <text evidence="1">The sequence shown here is derived from an EMBL/GenBank/DDBJ whole genome shotgun (WGS) entry which is preliminary data.</text>
</comment>
<keyword evidence="2" id="KW-1185">Reference proteome</keyword>
<dbReference type="Pfam" id="PF18143">
    <property type="entry name" value="HAD_SAK_2"/>
    <property type="match status" value="1"/>
</dbReference>